<evidence type="ECO:0000256" key="2">
    <source>
        <dbReference type="ARBA" id="ARBA00022448"/>
    </source>
</evidence>
<feature type="transmembrane region" description="Helical" evidence="7">
    <location>
        <begin position="200"/>
        <end position="225"/>
    </location>
</feature>
<dbReference type="InterPro" id="IPR035906">
    <property type="entry name" value="MetI-like_sf"/>
</dbReference>
<dbReference type="AlphaFoldDB" id="A0A3T1D787"/>
<dbReference type="InterPro" id="IPR051393">
    <property type="entry name" value="ABC_transporter_permease"/>
</dbReference>
<keyword evidence="3" id="KW-1003">Cell membrane</keyword>
<reference evidence="9 10" key="1">
    <citation type="submission" date="2019-01" db="EMBL/GenBank/DDBJ databases">
        <title>Complete genome sequence of Cohnella hallensis HS21 isolated from Korean fir (Abies koreana) rhizospheric soil.</title>
        <authorList>
            <person name="Jiang L."/>
            <person name="Kang S.W."/>
            <person name="Kim S."/>
            <person name="Jung J."/>
            <person name="Kim C.Y."/>
            <person name="Kim D.H."/>
            <person name="Kim S.W."/>
            <person name="Lee J."/>
        </authorList>
    </citation>
    <scope>NUCLEOTIDE SEQUENCE [LARGE SCALE GENOMIC DNA]</scope>
    <source>
        <strain evidence="9 10">HS21</strain>
    </source>
</reference>
<sequence>MNNRTREWWTGFFFIVPATILFIAFVYYPFIQSIFYSFTEWDSIRPAKYIGLDNYTFLLEDSKMINAAKNTLLITIFGLAIQNPLSLLLAVLLNRSFRTRAFLRTAFYLPVVVSLVVTSIVWGSILQYDGLLNGLLDKIGLAEWGRDWLGNSHTVFPTIIALTQWQGLGYSAVIYLAGLQSIPQELYEAAKIDGASARRRFFHVTLPLLMPAITIVVFLTIVGGLKLFDIPYVMTGGGPGSSSYTLTLAIYNAAFRENTYGYAIAAGIVLMIFIMIVTLIQLRITRRREVEI</sequence>
<comment type="similarity">
    <text evidence="7">Belongs to the binding-protein-dependent transport system permease family.</text>
</comment>
<feature type="transmembrane region" description="Helical" evidence="7">
    <location>
        <begin position="72"/>
        <end position="93"/>
    </location>
</feature>
<evidence type="ECO:0000256" key="4">
    <source>
        <dbReference type="ARBA" id="ARBA00022692"/>
    </source>
</evidence>
<evidence type="ECO:0000256" key="7">
    <source>
        <dbReference type="RuleBase" id="RU363032"/>
    </source>
</evidence>
<dbReference type="EMBL" id="AP019400">
    <property type="protein sequence ID" value="BBI33960.1"/>
    <property type="molecule type" value="Genomic_DNA"/>
</dbReference>
<dbReference type="Gene3D" id="1.10.3720.10">
    <property type="entry name" value="MetI-like"/>
    <property type="match status" value="1"/>
</dbReference>
<gene>
    <name evidence="9" type="primary">msmF_5</name>
    <name evidence="9" type="ORF">KCTCHS21_33590</name>
</gene>
<evidence type="ECO:0000256" key="6">
    <source>
        <dbReference type="ARBA" id="ARBA00023136"/>
    </source>
</evidence>
<dbReference type="Proteomes" id="UP000289856">
    <property type="component" value="Chromosome"/>
</dbReference>
<dbReference type="GO" id="GO:0055085">
    <property type="term" value="P:transmembrane transport"/>
    <property type="evidence" value="ECO:0007669"/>
    <property type="project" value="InterPro"/>
</dbReference>
<dbReference type="PROSITE" id="PS50928">
    <property type="entry name" value="ABC_TM1"/>
    <property type="match status" value="1"/>
</dbReference>
<keyword evidence="10" id="KW-1185">Reference proteome</keyword>
<dbReference type="SUPFAM" id="SSF161098">
    <property type="entry name" value="MetI-like"/>
    <property type="match status" value="1"/>
</dbReference>
<feature type="transmembrane region" description="Helical" evidence="7">
    <location>
        <begin position="105"/>
        <end position="125"/>
    </location>
</feature>
<feature type="transmembrane region" description="Helical" evidence="7">
    <location>
        <begin position="155"/>
        <end position="179"/>
    </location>
</feature>
<keyword evidence="2 7" id="KW-0813">Transport</keyword>
<dbReference type="PANTHER" id="PTHR30193:SF37">
    <property type="entry name" value="INNER MEMBRANE ABC TRANSPORTER PERMEASE PROTEIN YCJO"/>
    <property type="match status" value="1"/>
</dbReference>
<evidence type="ECO:0000256" key="5">
    <source>
        <dbReference type="ARBA" id="ARBA00022989"/>
    </source>
</evidence>
<proteinExistence type="inferred from homology"/>
<keyword evidence="6 7" id="KW-0472">Membrane</keyword>
<feature type="domain" description="ABC transmembrane type-1" evidence="8">
    <location>
        <begin position="68"/>
        <end position="281"/>
    </location>
</feature>
<evidence type="ECO:0000313" key="9">
    <source>
        <dbReference type="EMBL" id="BBI33960.1"/>
    </source>
</evidence>
<organism evidence="9 10">
    <name type="scientific">Cohnella abietis</name>
    <dbReference type="NCBI Taxonomy" id="2507935"/>
    <lineage>
        <taxon>Bacteria</taxon>
        <taxon>Bacillati</taxon>
        <taxon>Bacillota</taxon>
        <taxon>Bacilli</taxon>
        <taxon>Bacillales</taxon>
        <taxon>Paenibacillaceae</taxon>
        <taxon>Cohnella</taxon>
    </lineage>
</organism>
<feature type="transmembrane region" description="Helical" evidence="7">
    <location>
        <begin position="260"/>
        <end position="280"/>
    </location>
</feature>
<accession>A0A3T1D787</accession>
<dbReference type="GO" id="GO:0005886">
    <property type="term" value="C:plasma membrane"/>
    <property type="evidence" value="ECO:0007669"/>
    <property type="project" value="UniProtKB-SubCell"/>
</dbReference>
<dbReference type="Pfam" id="PF00528">
    <property type="entry name" value="BPD_transp_1"/>
    <property type="match status" value="1"/>
</dbReference>
<keyword evidence="5 7" id="KW-1133">Transmembrane helix</keyword>
<evidence type="ECO:0000256" key="1">
    <source>
        <dbReference type="ARBA" id="ARBA00004651"/>
    </source>
</evidence>
<name>A0A3T1D787_9BACL</name>
<dbReference type="InterPro" id="IPR000515">
    <property type="entry name" value="MetI-like"/>
</dbReference>
<comment type="subcellular location">
    <subcellularLocation>
        <location evidence="1 7">Cell membrane</location>
        <topology evidence="1 7">Multi-pass membrane protein</topology>
    </subcellularLocation>
</comment>
<protein>
    <submittedName>
        <fullName evidence="9">Sugar ABC transporter permease</fullName>
    </submittedName>
</protein>
<evidence type="ECO:0000259" key="8">
    <source>
        <dbReference type="PROSITE" id="PS50928"/>
    </source>
</evidence>
<keyword evidence="4 7" id="KW-0812">Transmembrane</keyword>
<dbReference type="CDD" id="cd06261">
    <property type="entry name" value="TM_PBP2"/>
    <property type="match status" value="1"/>
</dbReference>
<dbReference type="RefSeq" id="WP_130610503.1">
    <property type="nucleotide sequence ID" value="NZ_AP019400.1"/>
</dbReference>
<feature type="transmembrane region" description="Helical" evidence="7">
    <location>
        <begin position="12"/>
        <end position="31"/>
    </location>
</feature>
<dbReference type="KEGG" id="cohn:KCTCHS21_33590"/>
<evidence type="ECO:0000313" key="10">
    <source>
        <dbReference type="Proteomes" id="UP000289856"/>
    </source>
</evidence>
<evidence type="ECO:0000256" key="3">
    <source>
        <dbReference type="ARBA" id="ARBA00022475"/>
    </source>
</evidence>
<dbReference type="OrthoDB" id="5174895at2"/>
<dbReference type="PANTHER" id="PTHR30193">
    <property type="entry name" value="ABC TRANSPORTER PERMEASE PROTEIN"/>
    <property type="match status" value="1"/>
</dbReference>